<dbReference type="Gene3D" id="3.30.450.40">
    <property type="match status" value="1"/>
</dbReference>
<evidence type="ECO:0000256" key="3">
    <source>
        <dbReference type="ARBA" id="ARBA00022679"/>
    </source>
</evidence>
<protein>
    <recommendedName>
        <fullName evidence="2">histidine kinase</fullName>
        <ecNumber evidence="2">2.7.13.3</ecNumber>
    </recommendedName>
</protein>
<dbReference type="GO" id="GO:0000160">
    <property type="term" value="P:phosphorelay signal transduction system"/>
    <property type="evidence" value="ECO:0007669"/>
    <property type="project" value="UniProtKB-KW"/>
</dbReference>
<dbReference type="Pfam" id="PF02518">
    <property type="entry name" value="HATPase_c"/>
    <property type="match status" value="1"/>
</dbReference>
<dbReference type="EC" id="2.7.13.3" evidence="2"/>
<dbReference type="RefSeq" id="WP_183962678.1">
    <property type="nucleotide sequence ID" value="NZ_BAABBZ010000012.1"/>
</dbReference>
<dbReference type="Gene3D" id="3.30.565.10">
    <property type="entry name" value="Histidine kinase-like ATPase, C-terminal domain"/>
    <property type="match status" value="1"/>
</dbReference>
<name>A0A7W6DIU1_9RHOB</name>
<keyword evidence="5" id="KW-0902">Two-component regulatory system</keyword>
<organism evidence="7 8">
    <name type="scientific">Sagittula marina</name>
    <dbReference type="NCBI Taxonomy" id="943940"/>
    <lineage>
        <taxon>Bacteria</taxon>
        <taxon>Pseudomonadati</taxon>
        <taxon>Pseudomonadota</taxon>
        <taxon>Alphaproteobacteria</taxon>
        <taxon>Rhodobacterales</taxon>
        <taxon>Roseobacteraceae</taxon>
        <taxon>Sagittula</taxon>
    </lineage>
</organism>
<accession>A0A7W6DIU1</accession>
<evidence type="ECO:0000313" key="7">
    <source>
        <dbReference type="EMBL" id="MBB3984055.1"/>
    </source>
</evidence>
<dbReference type="SUPFAM" id="SSF55874">
    <property type="entry name" value="ATPase domain of HSP90 chaperone/DNA topoisomerase II/histidine kinase"/>
    <property type="match status" value="1"/>
</dbReference>
<keyword evidence="8" id="KW-1185">Reference proteome</keyword>
<dbReference type="CDD" id="cd16917">
    <property type="entry name" value="HATPase_UhpB-NarQ-NarX-like"/>
    <property type="match status" value="1"/>
</dbReference>
<comment type="caution">
    <text evidence="7">The sequence shown here is derived from an EMBL/GenBank/DDBJ whole genome shotgun (WGS) entry which is preliminary data.</text>
</comment>
<dbReference type="SMART" id="SM00387">
    <property type="entry name" value="HATPase_c"/>
    <property type="match status" value="1"/>
</dbReference>
<dbReference type="SUPFAM" id="SSF55781">
    <property type="entry name" value="GAF domain-like"/>
    <property type="match status" value="1"/>
</dbReference>
<evidence type="ECO:0000259" key="6">
    <source>
        <dbReference type="SMART" id="SM00387"/>
    </source>
</evidence>
<evidence type="ECO:0000256" key="4">
    <source>
        <dbReference type="ARBA" id="ARBA00022777"/>
    </source>
</evidence>
<feature type="domain" description="Histidine kinase/HSP90-like ATPase" evidence="6">
    <location>
        <begin position="307"/>
        <end position="398"/>
    </location>
</feature>
<dbReference type="PANTHER" id="PTHR24421:SF10">
    <property type="entry name" value="NITRATE_NITRITE SENSOR PROTEIN NARQ"/>
    <property type="match status" value="1"/>
</dbReference>
<evidence type="ECO:0000256" key="5">
    <source>
        <dbReference type="ARBA" id="ARBA00023012"/>
    </source>
</evidence>
<dbReference type="PANTHER" id="PTHR24421">
    <property type="entry name" value="NITRATE/NITRITE SENSOR PROTEIN NARX-RELATED"/>
    <property type="match status" value="1"/>
</dbReference>
<sequence>MKDDVAKAVAALHTRDILLRISAHLARETEIQAALTTVADVVAEVLPHTHFDICLSDGPDWLVSYEVGIKTRWSRRRTRLGNSPLRALFSGELDHMICSNAMEDPRQTFSGATSEPIFNHALRSRVHVGMKVMGQLIGTLNISHSQVGLFDETSVEIAQHLADVLAPYFHALRLIERAQRDARERSMVKSREEGLRQGASRLTQALEQERQRIGMDLHDQTLADLTRILRQVGEQAQPLDRAALNDGLSACIRDLRRIIDEAVPSQLVLFGFAHAVEEHAIKAIGADACAVTVDDRTGGAIDRLDPTVRTALYRITQEAVNNAARHANASLVAIEMDHAPSGPLCISVRDNGIGMAHGGGARRSGLLHMETRARLILAELDIREDAGTCVTLTLTQDRGATTTGIGPLV</sequence>
<dbReference type="GO" id="GO:0004673">
    <property type="term" value="F:protein histidine kinase activity"/>
    <property type="evidence" value="ECO:0007669"/>
    <property type="project" value="UniProtKB-EC"/>
</dbReference>
<evidence type="ECO:0000256" key="1">
    <source>
        <dbReference type="ARBA" id="ARBA00000085"/>
    </source>
</evidence>
<keyword evidence="4 7" id="KW-0418">Kinase</keyword>
<gene>
    <name evidence="7" type="ORF">GGQ68_000366</name>
</gene>
<reference evidence="7 8" key="1">
    <citation type="submission" date="2020-08" db="EMBL/GenBank/DDBJ databases">
        <title>Genomic Encyclopedia of Type Strains, Phase IV (KMG-IV): sequencing the most valuable type-strain genomes for metagenomic binning, comparative biology and taxonomic classification.</title>
        <authorList>
            <person name="Goeker M."/>
        </authorList>
    </citation>
    <scope>NUCLEOTIDE SEQUENCE [LARGE SCALE GENOMIC DNA]</scope>
    <source>
        <strain evidence="7 8">DSM 102235</strain>
    </source>
</reference>
<comment type="catalytic activity">
    <reaction evidence="1">
        <text>ATP + protein L-histidine = ADP + protein N-phospho-L-histidine.</text>
        <dbReference type="EC" id="2.7.13.3"/>
    </reaction>
</comment>
<dbReference type="InterPro" id="IPR036890">
    <property type="entry name" value="HATPase_C_sf"/>
</dbReference>
<dbReference type="EMBL" id="JACIEJ010000001">
    <property type="protein sequence ID" value="MBB3984055.1"/>
    <property type="molecule type" value="Genomic_DNA"/>
</dbReference>
<dbReference type="InterPro" id="IPR003594">
    <property type="entry name" value="HATPase_dom"/>
</dbReference>
<dbReference type="Proteomes" id="UP000541426">
    <property type="component" value="Unassembled WGS sequence"/>
</dbReference>
<evidence type="ECO:0000256" key="2">
    <source>
        <dbReference type="ARBA" id="ARBA00012438"/>
    </source>
</evidence>
<dbReference type="AlphaFoldDB" id="A0A7W6DIU1"/>
<keyword evidence="3" id="KW-0808">Transferase</keyword>
<dbReference type="InterPro" id="IPR029016">
    <property type="entry name" value="GAF-like_dom_sf"/>
</dbReference>
<evidence type="ECO:0000313" key="8">
    <source>
        <dbReference type="Proteomes" id="UP000541426"/>
    </source>
</evidence>
<dbReference type="InterPro" id="IPR050482">
    <property type="entry name" value="Sensor_HK_TwoCompSys"/>
</dbReference>
<proteinExistence type="predicted"/>